<dbReference type="NCBIfam" id="TIGR02532">
    <property type="entry name" value="IV_pilin_GFxxxE"/>
    <property type="match status" value="1"/>
</dbReference>
<keyword evidence="4" id="KW-1185">Reference proteome</keyword>
<keyword evidence="2" id="KW-0472">Membrane</keyword>
<evidence type="ECO:0000313" key="4">
    <source>
        <dbReference type="Proteomes" id="UP000326837"/>
    </source>
</evidence>
<keyword evidence="2" id="KW-1133">Transmembrane helix</keyword>
<protein>
    <recommendedName>
        <fullName evidence="5">Type II secretion system protein J</fullName>
    </recommendedName>
</protein>
<evidence type="ECO:0000256" key="2">
    <source>
        <dbReference type="SAM" id="Phobius"/>
    </source>
</evidence>
<evidence type="ECO:0008006" key="5">
    <source>
        <dbReference type="Google" id="ProtNLM"/>
    </source>
</evidence>
<proteinExistence type="predicted"/>
<sequence length="401" mass="40587">MIHARNEWRAEQRGCAPQAGFTLMEIVLALALTSVVTYLLMTAVELFVIRIETSRGRVESSQIARTILDQMADDIASLRIDPPRAAASPGSGSGAGGGTQAGGGGGSAGASQGAASGQGGAGGAGTAGGQAGAGNAGGVGSGSATGGNALAPATLHGIFGNAEELRIDRAAPQNWARASREVDPTEPAAVGDFPRTVRYYLGEGTGQTSQELAKQGVTVEEEPTANAAGLYREVIPTTALADDSDPLASPASREGARVELLAPEVVKLEFHYFDGQQLVDEWDVAEDGGLPKGVEILLTINQPDYGPQSDAEQQRRTQTGQNYREKDLVVYRRFVRIPAANPPQAAELLLPQAQNGGAQPAQGNAGAGNNGGGNGGNNAAGGNGQGGQGGQGGQAGANNGN</sequence>
<feature type="region of interest" description="Disordered" evidence="1">
    <location>
        <begin position="82"/>
        <end position="129"/>
    </location>
</feature>
<dbReference type="InterPro" id="IPR045584">
    <property type="entry name" value="Pilin-like"/>
</dbReference>
<feature type="region of interest" description="Disordered" evidence="1">
    <location>
        <begin position="303"/>
        <end position="323"/>
    </location>
</feature>
<dbReference type="KEGG" id="lpav:PLANPX_2005"/>
<reference evidence="4" key="1">
    <citation type="submission" date="2019-10" db="EMBL/GenBank/DDBJ databases">
        <title>Lacipirellula parvula gen. nov., sp. nov., representing a lineage of planctomycetes widespread in freshwater anoxic habitats, and description of the family Lacipirellulaceae.</title>
        <authorList>
            <person name="Dedysh S.N."/>
            <person name="Kulichevskaya I.S."/>
            <person name="Beletsky A.V."/>
            <person name="Rakitin A.L."/>
            <person name="Mardanov A.V."/>
            <person name="Ivanova A.A."/>
            <person name="Saltykova V.X."/>
            <person name="Rijpstra W.I.C."/>
            <person name="Sinninghe Damste J.S."/>
            <person name="Ravin N.V."/>
        </authorList>
    </citation>
    <scope>NUCLEOTIDE SEQUENCE [LARGE SCALE GENOMIC DNA]</scope>
    <source>
        <strain evidence="4">PX69</strain>
    </source>
</reference>
<feature type="region of interest" description="Disordered" evidence="1">
    <location>
        <begin position="355"/>
        <end position="401"/>
    </location>
</feature>
<dbReference type="SUPFAM" id="SSF54523">
    <property type="entry name" value="Pili subunits"/>
    <property type="match status" value="1"/>
</dbReference>
<gene>
    <name evidence="3" type="ORF">PLANPX_2005</name>
</gene>
<feature type="compositionally biased region" description="Low complexity" evidence="1">
    <location>
        <begin position="355"/>
        <end position="364"/>
    </location>
</feature>
<dbReference type="AlphaFoldDB" id="A0A5K7XDK1"/>
<evidence type="ECO:0000313" key="3">
    <source>
        <dbReference type="EMBL" id="BBO32393.1"/>
    </source>
</evidence>
<evidence type="ECO:0000256" key="1">
    <source>
        <dbReference type="SAM" id="MobiDB-lite"/>
    </source>
</evidence>
<dbReference type="Proteomes" id="UP000326837">
    <property type="component" value="Chromosome"/>
</dbReference>
<feature type="compositionally biased region" description="Gly residues" evidence="1">
    <location>
        <begin position="91"/>
        <end position="108"/>
    </location>
</feature>
<name>A0A5K7XDK1_9BACT</name>
<dbReference type="InterPro" id="IPR012902">
    <property type="entry name" value="N_methyl_site"/>
</dbReference>
<feature type="compositionally biased region" description="Gly residues" evidence="1">
    <location>
        <begin position="116"/>
        <end position="129"/>
    </location>
</feature>
<feature type="transmembrane region" description="Helical" evidence="2">
    <location>
        <begin position="26"/>
        <end position="49"/>
    </location>
</feature>
<keyword evidence="2" id="KW-0812">Transmembrane</keyword>
<organism evidence="3 4">
    <name type="scientific">Lacipirellula parvula</name>
    <dbReference type="NCBI Taxonomy" id="2650471"/>
    <lineage>
        <taxon>Bacteria</taxon>
        <taxon>Pseudomonadati</taxon>
        <taxon>Planctomycetota</taxon>
        <taxon>Planctomycetia</taxon>
        <taxon>Pirellulales</taxon>
        <taxon>Lacipirellulaceae</taxon>
        <taxon>Lacipirellula</taxon>
    </lineage>
</organism>
<accession>A0A5K7XDK1</accession>
<feature type="compositionally biased region" description="Gly residues" evidence="1">
    <location>
        <begin position="365"/>
        <end position="395"/>
    </location>
</feature>
<dbReference type="EMBL" id="AP021861">
    <property type="protein sequence ID" value="BBO32393.1"/>
    <property type="molecule type" value="Genomic_DNA"/>
</dbReference>